<dbReference type="EMBL" id="MN739292">
    <property type="protein sequence ID" value="QHS97258.1"/>
    <property type="molecule type" value="Genomic_DNA"/>
</dbReference>
<dbReference type="AlphaFoldDB" id="A0A6C0C0T9"/>
<sequence>MDLFQNIIELVIKKEHCCDFQSLNTINKSKMFALYPMYFFSADNNEHVSKFTALKENILNNKYLADEQKEMFLDIFYKSQTVYHSLIRFCNFIKFKFTKKFDMDCDIRFNPLSNFPEKQKIALIHLNTKYIFRLSDLCKLWKDALLNTLGIKPNPTIPKNPFVREFFLNNHLYAIYFKLKETDFNIPLSIQAFFSHNFNIDAFKYKCYPILKDKAINCYFYNESSSMQKLYDIVNMLRERKTQIGDTYISEHSEITEKIEIVNKLQKYLLMHLYATESCNPIKRMMYNDKCEQGLIKFFEDNSEFCRNRLCWPRRTRTRGSLPYGLPRPINLPPIHSESIDSLDESIDSLNESSNSLTFELPQNLRDSIDEILNSPIENPFNYDILQEAEALIDSAIHNDDIDIENNDEEELIPTVTVDLNNITNDI</sequence>
<name>A0A6C0C0T9_9ZZZZ</name>
<protein>
    <submittedName>
        <fullName evidence="1">Uncharacterized protein</fullName>
    </submittedName>
</protein>
<evidence type="ECO:0000313" key="1">
    <source>
        <dbReference type="EMBL" id="QHS97258.1"/>
    </source>
</evidence>
<reference evidence="1" key="1">
    <citation type="journal article" date="2020" name="Nature">
        <title>Giant virus diversity and host interactions through global metagenomics.</title>
        <authorList>
            <person name="Schulz F."/>
            <person name="Roux S."/>
            <person name="Paez-Espino D."/>
            <person name="Jungbluth S."/>
            <person name="Walsh D.A."/>
            <person name="Denef V.J."/>
            <person name="McMahon K.D."/>
            <person name="Konstantinidis K.T."/>
            <person name="Eloe-Fadrosh E.A."/>
            <person name="Kyrpides N.C."/>
            <person name="Woyke T."/>
        </authorList>
    </citation>
    <scope>NUCLEOTIDE SEQUENCE</scope>
    <source>
        <strain evidence="1">GVMAG-M-3300020169-51</strain>
    </source>
</reference>
<organism evidence="1">
    <name type="scientific">viral metagenome</name>
    <dbReference type="NCBI Taxonomy" id="1070528"/>
    <lineage>
        <taxon>unclassified sequences</taxon>
        <taxon>metagenomes</taxon>
        <taxon>organismal metagenomes</taxon>
    </lineage>
</organism>
<proteinExistence type="predicted"/>
<accession>A0A6C0C0T9</accession>